<dbReference type="PANTHER" id="PTHR36448">
    <property type="entry name" value="BLR7373 PROTEIN"/>
    <property type="match status" value="1"/>
</dbReference>
<dbReference type="RefSeq" id="WP_092099623.1">
    <property type="nucleotide sequence ID" value="NZ_FOOT01000002.1"/>
</dbReference>
<dbReference type="CDD" id="cd02219">
    <property type="entry name" value="cupin_YjlB-like"/>
    <property type="match status" value="1"/>
</dbReference>
<dbReference type="EMBL" id="FOOT01000002">
    <property type="protein sequence ID" value="SFG31942.1"/>
    <property type="molecule type" value="Genomic_DNA"/>
</dbReference>
<dbReference type="Proteomes" id="UP000198724">
    <property type="component" value="Unassembled WGS sequence"/>
</dbReference>
<keyword evidence="3" id="KW-1185">Reference proteome</keyword>
<dbReference type="OrthoDB" id="9791759at2"/>
<proteinExistence type="predicted"/>
<dbReference type="PANTHER" id="PTHR36448:SF2">
    <property type="entry name" value="CUPIN TYPE-1 DOMAIN-CONTAINING PROTEIN"/>
    <property type="match status" value="1"/>
</dbReference>
<name>A0A1I2QU43_9BACT</name>
<gene>
    <name evidence="2" type="ORF">SAMN05421739_102145</name>
</gene>
<dbReference type="AlphaFoldDB" id="A0A1I2QU43"/>
<feature type="domain" description="Cupin type-2" evidence="1">
    <location>
        <begin position="62"/>
        <end position="111"/>
    </location>
</feature>
<evidence type="ECO:0000313" key="2">
    <source>
        <dbReference type="EMBL" id="SFG31942.1"/>
    </source>
</evidence>
<dbReference type="PIRSF" id="PIRSF019307">
    <property type="entry name" value="UCP019307"/>
    <property type="match status" value="1"/>
</dbReference>
<organism evidence="2 3">
    <name type="scientific">Pontibacter chinhatensis</name>
    <dbReference type="NCBI Taxonomy" id="1436961"/>
    <lineage>
        <taxon>Bacteria</taxon>
        <taxon>Pseudomonadati</taxon>
        <taxon>Bacteroidota</taxon>
        <taxon>Cytophagia</taxon>
        <taxon>Cytophagales</taxon>
        <taxon>Hymenobacteraceae</taxon>
        <taxon>Pontibacter</taxon>
    </lineage>
</organism>
<dbReference type="InterPro" id="IPR047121">
    <property type="entry name" value="YjiB-like"/>
</dbReference>
<dbReference type="Pfam" id="PF07883">
    <property type="entry name" value="Cupin_2"/>
    <property type="match status" value="1"/>
</dbReference>
<reference evidence="3" key="1">
    <citation type="submission" date="2016-10" db="EMBL/GenBank/DDBJ databases">
        <authorList>
            <person name="Varghese N."/>
            <person name="Submissions S."/>
        </authorList>
    </citation>
    <scope>NUCLEOTIDE SEQUENCE [LARGE SCALE GENOMIC DNA]</scope>
    <source>
        <strain evidence="3">LP51</strain>
    </source>
</reference>
<evidence type="ECO:0000259" key="1">
    <source>
        <dbReference type="Pfam" id="PF07883"/>
    </source>
</evidence>
<accession>A0A1I2QU43</accession>
<dbReference type="Gene3D" id="2.60.120.10">
    <property type="entry name" value="Jelly Rolls"/>
    <property type="match status" value="1"/>
</dbReference>
<dbReference type="InterPro" id="IPR013096">
    <property type="entry name" value="Cupin_2"/>
</dbReference>
<dbReference type="STRING" id="1436961.SAMN05421739_102145"/>
<dbReference type="InterPro" id="IPR011051">
    <property type="entry name" value="RmlC_Cupin_sf"/>
</dbReference>
<sequence length="173" mass="18981">MPKQTITPYFLQPHSNIPNNPKLPLLVYEQVFPEKNDLANRFKEAFKNNNWRGSWVNGVFSYHHYHSTSHEVLGVAAGSAILILGGPGGEEIKVKAGDMLVLPAGTGHCLKSSAAGFQVVGAYPAGQEDYDICTKKDNSEEKKKRIAKVSLPNADPVFGDEGPLLQHWKQGQV</sequence>
<evidence type="ECO:0000313" key="3">
    <source>
        <dbReference type="Proteomes" id="UP000198724"/>
    </source>
</evidence>
<protein>
    <submittedName>
        <fullName evidence="2">Uncharacterized protein YjlB</fullName>
    </submittedName>
</protein>
<dbReference type="InterPro" id="IPR014500">
    <property type="entry name" value="UCP019307_cupin"/>
</dbReference>
<dbReference type="InterPro" id="IPR014710">
    <property type="entry name" value="RmlC-like_jellyroll"/>
</dbReference>
<dbReference type="SUPFAM" id="SSF51182">
    <property type="entry name" value="RmlC-like cupins"/>
    <property type="match status" value="1"/>
</dbReference>